<accession>A0A1M6EX55</accession>
<dbReference type="OrthoDB" id="90169at31979"/>
<protein>
    <recommendedName>
        <fullName evidence="3">Phage tail assembly chaperone protein, E, or 41 or 14</fullName>
    </recommendedName>
</protein>
<keyword evidence="2" id="KW-1185">Reference proteome</keyword>
<name>A0A1M6EX55_9CLOT</name>
<evidence type="ECO:0000313" key="1">
    <source>
        <dbReference type="EMBL" id="SHI90012.1"/>
    </source>
</evidence>
<dbReference type="Proteomes" id="UP000184080">
    <property type="component" value="Unassembled WGS sequence"/>
</dbReference>
<dbReference type="AlphaFoldDB" id="A0A1M6EX55"/>
<dbReference type="STRING" id="1121298.SAMN05444401_1728"/>
<organism evidence="1 2">
    <name type="scientific">Clostridium amylolyticum</name>
    <dbReference type="NCBI Taxonomy" id="1121298"/>
    <lineage>
        <taxon>Bacteria</taxon>
        <taxon>Bacillati</taxon>
        <taxon>Bacillota</taxon>
        <taxon>Clostridia</taxon>
        <taxon>Eubacteriales</taxon>
        <taxon>Clostridiaceae</taxon>
        <taxon>Clostridium</taxon>
    </lineage>
</organism>
<reference evidence="1 2" key="1">
    <citation type="submission" date="2016-11" db="EMBL/GenBank/DDBJ databases">
        <authorList>
            <person name="Jaros S."/>
            <person name="Januszkiewicz K."/>
            <person name="Wedrychowicz H."/>
        </authorList>
    </citation>
    <scope>NUCLEOTIDE SEQUENCE [LARGE SCALE GENOMIC DNA]</scope>
    <source>
        <strain evidence="1 2">DSM 21864</strain>
    </source>
</reference>
<gene>
    <name evidence="1" type="ORF">SAMN05444401_1728</name>
</gene>
<evidence type="ECO:0000313" key="2">
    <source>
        <dbReference type="Proteomes" id="UP000184080"/>
    </source>
</evidence>
<sequence>MLIDLDKYINRTIDFKINGKMVKVQELTPSLFKKVSEYEMTEDPKEIYSKQVDLVVEMLNRNTSSVSFTVEEIEKLPQSVVNKIYISIVSFTKEPLNDPN</sequence>
<evidence type="ECO:0008006" key="3">
    <source>
        <dbReference type="Google" id="ProtNLM"/>
    </source>
</evidence>
<dbReference type="RefSeq" id="WP_073005548.1">
    <property type="nucleotide sequence ID" value="NZ_FQZO01000002.1"/>
</dbReference>
<proteinExistence type="predicted"/>
<dbReference type="EMBL" id="FQZO01000002">
    <property type="protein sequence ID" value="SHI90012.1"/>
    <property type="molecule type" value="Genomic_DNA"/>
</dbReference>